<keyword evidence="2" id="KW-0521">NADP</keyword>
<protein>
    <recommendedName>
        <fullName evidence="7">Rhamnolipids biosynthesis 3-oxoacyl-[acyl-carrier-protein] reductase</fullName>
    </recommendedName>
</protein>
<dbReference type="GO" id="GO:0016491">
    <property type="term" value="F:oxidoreductase activity"/>
    <property type="evidence" value="ECO:0007669"/>
    <property type="project" value="UniProtKB-KW"/>
</dbReference>
<dbReference type="PRINTS" id="PR00081">
    <property type="entry name" value="GDHRDH"/>
</dbReference>
<name>A0A8H4RGH7_9HELO</name>
<dbReference type="Pfam" id="PF13561">
    <property type="entry name" value="adh_short_C2"/>
    <property type="match status" value="1"/>
</dbReference>
<dbReference type="PANTHER" id="PTHR43618:SF4">
    <property type="entry name" value="SHORT CHAIN DEHYDROGENASE_REDUCTASE FAMILY (AFU_ORTHOLOGUE AFUA_7G04540)"/>
    <property type="match status" value="1"/>
</dbReference>
<dbReference type="Gene3D" id="3.40.50.720">
    <property type="entry name" value="NAD(P)-binding Rossmann-like Domain"/>
    <property type="match status" value="1"/>
</dbReference>
<accession>A0A8H4RGH7</accession>
<dbReference type="InterPro" id="IPR052178">
    <property type="entry name" value="Sec_Metab_Biosynth_SDR"/>
</dbReference>
<sequence>MASGANNQDLKASKLFDVSNYSVIVTGGGTSIGLMITQNLVTNGAKVYITSRRKEALATVVEKYTTGPGEIVALPGDVTKKDEIHLLVNNAGIAQDDNTKYSNNKPDFKSAQSISEHLWKSDPQAWADTFETNVTSQFFVAAGFLPLLTKSLDSTPGFSLIIINITSISRVMKGSGNGQFAYASSKAAFLYLTRMIATTFLHTKIRVNSIAPNIFPSEMTAGESDENQKSDLGGQSSNPGGQPGSDTNMAACALFLAGPAGIFLNGQIVYPDGGNLLASPACT</sequence>
<dbReference type="PRINTS" id="PR00080">
    <property type="entry name" value="SDRFAMILY"/>
</dbReference>
<dbReference type="PANTHER" id="PTHR43618">
    <property type="entry name" value="7-ALPHA-HYDROXYSTEROID DEHYDROGENASE"/>
    <property type="match status" value="1"/>
</dbReference>
<feature type="region of interest" description="Disordered" evidence="4">
    <location>
        <begin position="218"/>
        <end position="243"/>
    </location>
</feature>
<evidence type="ECO:0000256" key="1">
    <source>
        <dbReference type="ARBA" id="ARBA00006484"/>
    </source>
</evidence>
<dbReference type="InterPro" id="IPR002347">
    <property type="entry name" value="SDR_fam"/>
</dbReference>
<gene>
    <name evidence="5" type="ORF">G7Y89_g8498</name>
</gene>
<keyword evidence="3" id="KW-0560">Oxidoreductase</keyword>
<dbReference type="EMBL" id="JAAMPI010000648">
    <property type="protein sequence ID" value="KAF4629645.1"/>
    <property type="molecule type" value="Genomic_DNA"/>
</dbReference>
<evidence type="ECO:0000256" key="3">
    <source>
        <dbReference type="ARBA" id="ARBA00023002"/>
    </source>
</evidence>
<dbReference type="InterPro" id="IPR036291">
    <property type="entry name" value="NAD(P)-bd_dom_sf"/>
</dbReference>
<proteinExistence type="inferred from homology"/>
<evidence type="ECO:0008006" key="7">
    <source>
        <dbReference type="Google" id="ProtNLM"/>
    </source>
</evidence>
<organism evidence="5 6">
    <name type="scientific">Cudoniella acicularis</name>
    <dbReference type="NCBI Taxonomy" id="354080"/>
    <lineage>
        <taxon>Eukaryota</taxon>
        <taxon>Fungi</taxon>
        <taxon>Dikarya</taxon>
        <taxon>Ascomycota</taxon>
        <taxon>Pezizomycotina</taxon>
        <taxon>Leotiomycetes</taxon>
        <taxon>Helotiales</taxon>
        <taxon>Tricladiaceae</taxon>
        <taxon>Cudoniella</taxon>
    </lineage>
</organism>
<comment type="caution">
    <text evidence="5">The sequence shown here is derived from an EMBL/GenBank/DDBJ whole genome shotgun (WGS) entry which is preliminary data.</text>
</comment>
<dbReference type="OrthoDB" id="2898618at2759"/>
<keyword evidence="6" id="KW-1185">Reference proteome</keyword>
<comment type="similarity">
    <text evidence="1">Belongs to the short-chain dehydrogenases/reductases (SDR) family.</text>
</comment>
<evidence type="ECO:0000256" key="4">
    <source>
        <dbReference type="SAM" id="MobiDB-lite"/>
    </source>
</evidence>
<reference evidence="5 6" key="1">
    <citation type="submission" date="2020-03" db="EMBL/GenBank/DDBJ databases">
        <title>Draft Genome Sequence of Cudoniella acicularis.</title>
        <authorList>
            <person name="Buettner E."/>
            <person name="Kellner H."/>
        </authorList>
    </citation>
    <scope>NUCLEOTIDE SEQUENCE [LARGE SCALE GENOMIC DNA]</scope>
    <source>
        <strain evidence="5 6">DSM 108380</strain>
    </source>
</reference>
<evidence type="ECO:0000313" key="6">
    <source>
        <dbReference type="Proteomes" id="UP000566819"/>
    </source>
</evidence>
<dbReference type="SUPFAM" id="SSF51735">
    <property type="entry name" value="NAD(P)-binding Rossmann-fold domains"/>
    <property type="match status" value="1"/>
</dbReference>
<evidence type="ECO:0000313" key="5">
    <source>
        <dbReference type="EMBL" id="KAF4629645.1"/>
    </source>
</evidence>
<evidence type="ECO:0000256" key="2">
    <source>
        <dbReference type="ARBA" id="ARBA00022857"/>
    </source>
</evidence>
<dbReference type="Proteomes" id="UP000566819">
    <property type="component" value="Unassembled WGS sequence"/>
</dbReference>
<dbReference type="AlphaFoldDB" id="A0A8H4RGH7"/>